<reference evidence="3" key="1">
    <citation type="submission" date="2019-08" db="EMBL/GenBank/DDBJ databases">
        <authorList>
            <person name="Kucharzyk K."/>
            <person name="Murdoch R.W."/>
            <person name="Higgins S."/>
            <person name="Loffler F."/>
        </authorList>
    </citation>
    <scope>NUCLEOTIDE SEQUENCE</scope>
</reference>
<dbReference type="CDD" id="cd00130">
    <property type="entry name" value="PAS"/>
    <property type="match status" value="1"/>
</dbReference>
<dbReference type="NCBIfam" id="TIGR00229">
    <property type="entry name" value="sensory_box"/>
    <property type="match status" value="1"/>
</dbReference>
<proteinExistence type="predicted"/>
<feature type="domain" description="HD-GYP" evidence="2">
    <location>
        <begin position="608"/>
        <end position="803"/>
    </location>
</feature>
<accession>A0A644WIM1</accession>
<dbReference type="SMART" id="SM00086">
    <property type="entry name" value="PAC"/>
    <property type="match status" value="2"/>
</dbReference>
<dbReference type="InterPro" id="IPR029016">
    <property type="entry name" value="GAF-like_dom_sf"/>
</dbReference>
<dbReference type="SMART" id="SM00065">
    <property type="entry name" value="GAF"/>
    <property type="match status" value="1"/>
</dbReference>
<name>A0A644WIM1_9ZZZZ</name>
<dbReference type="InterPro" id="IPR003018">
    <property type="entry name" value="GAF"/>
</dbReference>
<protein>
    <recommendedName>
        <fullName evidence="4">HD-GYP domain-containing protein</fullName>
    </recommendedName>
</protein>
<dbReference type="Gene3D" id="1.10.3210.10">
    <property type="entry name" value="Hypothetical protein af1432"/>
    <property type="match status" value="1"/>
</dbReference>
<evidence type="ECO:0000259" key="2">
    <source>
        <dbReference type="PROSITE" id="PS51832"/>
    </source>
</evidence>
<dbReference type="CDD" id="cd00077">
    <property type="entry name" value="HDc"/>
    <property type="match status" value="1"/>
</dbReference>
<dbReference type="PANTHER" id="PTHR43155">
    <property type="entry name" value="CYCLIC DI-GMP PHOSPHODIESTERASE PA4108-RELATED"/>
    <property type="match status" value="1"/>
</dbReference>
<dbReference type="PROSITE" id="PS50113">
    <property type="entry name" value="PAC"/>
    <property type="match status" value="1"/>
</dbReference>
<dbReference type="Gene3D" id="3.30.450.20">
    <property type="entry name" value="PAS domain"/>
    <property type="match status" value="2"/>
</dbReference>
<sequence>MVPDQSLSLDQVILSSPAVLMGGRMEDTPRVDFVTGNIALFGFSPGDLTEGRVTPETPILEEDRETARRALAECVSSGAAECLREYLLETSSGEARPVRDHRVFHRDGAGKIFAWQSTLLDITDRKNWEQENRRMEENLSAVLAASRIWAWEYLPETDELVGSGCFPVDGSRQSRLCLSRKKLWEDIVSPPDLARIEESWARLLEGETGFSAVEHPVLRPDGTQGWVSVRAFPRLDEKGRVAAVTGLTVDITSLKETLHRTDSQNRRFELLRSLSLGMMEDLDTDSLLERILRGAVEFAGSGNGVISLLEQGGTVLRHRCAVGLHEAMVGEGRPAAEGMSGQALRERRRLFAKDYRSWEGRIADPRFDSITANIVLPLFSGPHDFGTVGIHFTGECPDLDNSFFASLDQFAAAASIALENARLHEASQREIREKIRAQERLTVHAGLAAASAEASGFLLSQDHGGTALGRALASLAEASGAGRAVLLRNVAQDGLAEVVARGEGGAGLPCSVEDGPVRAEEYPLLFGHLTSGRTYLGPLNRDAGPGIAGVPIFIRSAFWGFLALLFPDGAPCYSAGELDVLRTAAYNLAVSMVRWEADDRVKEGYERLQKTFDDVIRTMGFIVGRKDPYTIEHQERVAVLARGIGAVMGLDPWRLEGLRICSLVHDVGKVEIPGEILSKPGRLSPMEFELIKTHAQSGYDILKEVDFPWPVAEVARQHHERMDGSGYPRGLKGEEILPEARILAVADVVEAMSSHRPYRPSLGLETAVAEIGRKRGTAFDPSVVDACMEVLRKNPGVIAGEVKSFGRGG</sequence>
<dbReference type="Pfam" id="PF13185">
    <property type="entry name" value="GAF_2"/>
    <property type="match status" value="1"/>
</dbReference>
<dbReference type="InterPro" id="IPR001610">
    <property type="entry name" value="PAC"/>
</dbReference>
<dbReference type="InterPro" id="IPR000700">
    <property type="entry name" value="PAS-assoc_C"/>
</dbReference>
<comment type="caution">
    <text evidence="3">The sequence shown here is derived from an EMBL/GenBank/DDBJ whole genome shotgun (WGS) entry which is preliminary data.</text>
</comment>
<dbReference type="EMBL" id="VSSQ01000946">
    <property type="protein sequence ID" value="MPM03361.1"/>
    <property type="molecule type" value="Genomic_DNA"/>
</dbReference>
<dbReference type="Pfam" id="PF13487">
    <property type="entry name" value="HD_5"/>
    <property type="match status" value="1"/>
</dbReference>
<dbReference type="InterPro" id="IPR013656">
    <property type="entry name" value="PAS_4"/>
</dbReference>
<dbReference type="SUPFAM" id="SSF55781">
    <property type="entry name" value="GAF domain-like"/>
    <property type="match status" value="2"/>
</dbReference>
<dbReference type="InterPro" id="IPR000014">
    <property type="entry name" value="PAS"/>
</dbReference>
<dbReference type="InterPro" id="IPR003607">
    <property type="entry name" value="HD/PDEase_dom"/>
</dbReference>
<dbReference type="SUPFAM" id="SSF109604">
    <property type="entry name" value="HD-domain/PDEase-like"/>
    <property type="match status" value="1"/>
</dbReference>
<feature type="domain" description="PAC" evidence="1">
    <location>
        <begin position="211"/>
        <end position="263"/>
    </location>
</feature>
<dbReference type="InterPro" id="IPR037522">
    <property type="entry name" value="HD_GYP_dom"/>
</dbReference>
<dbReference type="SUPFAM" id="SSF55785">
    <property type="entry name" value="PYP-like sensor domain (PAS domain)"/>
    <property type="match status" value="2"/>
</dbReference>
<dbReference type="AlphaFoldDB" id="A0A644WIM1"/>
<evidence type="ECO:0000313" key="3">
    <source>
        <dbReference type="EMBL" id="MPM03361.1"/>
    </source>
</evidence>
<dbReference type="Gene3D" id="3.30.450.40">
    <property type="match status" value="1"/>
</dbReference>
<dbReference type="InterPro" id="IPR035965">
    <property type="entry name" value="PAS-like_dom_sf"/>
</dbReference>
<evidence type="ECO:0000259" key="1">
    <source>
        <dbReference type="PROSITE" id="PS50113"/>
    </source>
</evidence>
<dbReference type="Pfam" id="PF08448">
    <property type="entry name" value="PAS_4"/>
    <property type="match status" value="1"/>
</dbReference>
<evidence type="ECO:0008006" key="4">
    <source>
        <dbReference type="Google" id="ProtNLM"/>
    </source>
</evidence>
<gene>
    <name evidence="3" type="ORF">SDC9_49627</name>
</gene>
<dbReference type="PANTHER" id="PTHR43155:SF2">
    <property type="entry name" value="CYCLIC DI-GMP PHOSPHODIESTERASE PA4108"/>
    <property type="match status" value="1"/>
</dbReference>
<organism evidence="3">
    <name type="scientific">bioreactor metagenome</name>
    <dbReference type="NCBI Taxonomy" id="1076179"/>
    <lineage>
        <taxon>unclassified sequences</taxon>
        <taxon>metagenomes</taxon>
        <taxon>ecological metagenomes</taxon>
    </lineage>
</organism>
<dbReference type="SMART" id="SM00471">
    <property type="entry name" value="HDc"/>
    <property type="match status" value="1"/>
</dbReference>
<dbReference type="PROSITE" id="PS51832">
    <property type="entry name" value="HD_GYP"/>
    <property type="match status" value="1"/>
</dbReference>